<evidence type="ECO:0000313" key="2">
    <source>
        <dbReference type="Proteomes" id="UP000008303"/>
    </source>
</evidence>
<name>F4BKD5_9GAMM</name>
<reference evidence="2" key="1">
    <citation type="journal article" date="2011" name="Appl. Environ. Microbiol.">
        <title>Common ancestry and novel genetic traits of Francisella novicida-like isolates from North America and Australia as revealed by comparative genomic analyses.</title>
        <authorList>
            <person name="Siddaramappa S."/>
            <person name="Challacombe J.F."/>
            <person name="Petersen J.M."/>
            <person name="Pillai S."/>
            <person name="Hogg G."/>
            <person name="Kuske C.R."/>
        </authorList>
    </citation>
    <scope>NUCLEOTIDE SEQUENCE [LARGE SCALE GENOMIC DNA]</scope>
    <source>
        <strain evidence="2">3523</strain>
    </source>
</reference>
<dbReference type="PATRIC" id="fig|676032.3.peg.776"/>
<gene>
    <name evidence="1" type="ordered locus">FN3523_0772</name>
</gene>
<dbReference type="KEGG" id="fcn:FN3523_0772"/>
<dbReference type="HOGENOM" id="CLU_3328197_0_0_6"/>
<protein>
    <submittedName>
        <fullName evidence="1">Uncharacterized protein</fullName>
    </submittedName>
</protein>
<evidence type="ECO:0000313" key="1">
    <source>
        <dbReference type="EMBL" id="AEB28629.1"/>
    </source>
</evidence>
<proteinExistence type="predicted"/>
<sequence length="38" mass="4473">MRSSLAVVVLPQLANRPYWRLWVLQAEDSFLLSSYCYP</sequence>
<accession>F4BKD5</accession>
<dbReference type="EMBL" id="CP002558">
    <property type="protein sequence ID" value="AEB28629.1"/>
    <property type="molecule type" value="Genomic_DNA"/>
</dbReference>
<dbReference type="Proteomes" id="UP000008303">
    <property type="component" value="Chromosome"/>
</dbReference>
<organism evidence="1 2">
    <name type="scientific">Francisella hispaniensis</name>
    <dbReference type="NCBI Taxonomy" id="622488"/>
    <lineage>
        <taxon>Bacteria</taxon>
        <taxon>Pseudomonadati</taxon>
        <taxon>Pseudomonadota</taxon>
        <taxon>Gammaproteobacteria</taxon>
        <taxon>Thiotrichales</taxon>
        <taxon>Francisellaceae</taxon>
        <taxon>Francisella</taxon>
    </lineage>
</organism>
<dbReference type="AlphaFoldDB" id="F4BKD5"/>